<dbReference type="Gene3D" id="1.20.58.1000">
    <property type="entry name" value="Metal-sensitive repressor, helix protomer"/>
    <property type="match status" value="1"/>
</dbReference>
<evidence type="ECO:0000313" key="5">
    <source>
        <dbReference type="Proteomes" id="UP000324726"/>
    </source>
</evidence>
<sequence length="123" mass="13416">MDNPKPATKSDCHAPQHGEPAANGKVDHSEKPLSGHGDRAKLIARLKRIEGQVRGVQRMVAEEEYCIDVLTQIAALQSALKGVGLVLLEEHMAHCVVQAARTSDQAVEEKLEEVSQAIARFTR</sequence>
<dbReference type="RefSeq" id="WP_070757682.1">
    <property type="nucleotide sequence ID" value="NZ_CP136640.1"/>
</dbReference>
<dbReference type="EMBL" id="VSZI01000001">
    <property type="protein sequence ID" value="TYR20389.1"/>
    <property type="molecule type" value="Genomic_DNA"/>
</dbReference>
<feature type="compositionally biased region" description="Basic and acidic residues" evidence="3">
    <location>
        <begin position="25"/>
        <end position="38"/>
    </location>
</feature>
<dbReference type="PANTHER" id="PTHR33677">
    <property type="entry name" value="TRANSCRIPTIONAL REPRESSOR FRMR-RELATED"/>
    <property type="match status" value="1"/>
</dbReference>
<comment type="caution">
    <text evidence="4">The sequence shown here is derived from an EMBL/GenBank/DDBJ whole genome shotgun (WGS) entry which is preliminary data.</text>
</comment>
<reference evidence="4 5" key="1">
    <citation type="submission" date="2019-08" db="EMBL/GenBank/DDBJ databases">
        <title>Draft genome of C. urealyticum strain VH4248.</title>
        <authorList>
            <person name="Navas J."/>
        </authorList>
    </citation>
    <scope>NUCLEOTIDE SEQUENCE [LARGE SCALE GENOMIC DNA]</scope>
    <source>
        <strain evidence="4 5">VH4248</strain>
    </source>
</reference>
<proteinExistence type="inferred from homology"/>
<dbReference type="InterPro" id="IPR038390">
    <property type="entry name" value="Metal_Tscrpt_repr_sf"/>
</dbReference>
<accession>A0A5D4FYL8</accession>
<dbReference type="Proteomes" id="UP000324726">
    <property type="component" value="Unassembled WGS sequence"/>
</dbReference>
<dbReference type="GO" id="GO:0046872">
    <property type="term" value="F:metal ion binding"/>
    <property type="evidence" value="ECO:0007669"/>
    <property type="project" value="InterPro"/>
</dbReference>
<evidence type="ECO:0000256" key="1">
    <source>
        <dbReference type="ARBA" id="ARBA00005428"/>
    </source>
</evidence>
<dbReference type="GO" id="GO:0045892">
    <property type="term" value="P:negative regulation of DNA-templated transcription"/>
    <property type="evidence" value="ECO:0007669"/>
    <property type="project" value="UniProtKB-ARBA"/>
</dbReference>
<gene>
    <name evidence="4" type="ORF">FYJ87_05375</name>
</gene>
<protein>
    <submittedName>
        <fullName evidence="4">Metal-sensitive transcriptional regulator</fullName>
    </submittedName>
</protein>
<keyword evidence="2" id="KW-0186">Copper</keyword>
<name>A0A5D4FYL8_9CORY</name>
<organism evidence="4 5">
    <name type="scientific">Corynebacterium urealyticum</name>
    <dbReference type="NCBI Taxonomy" id="43771"/>
    <lineage>
        <taxon>Bacteria</taxon>
        <taxon>Bacillati</taxon>
        <taxon>Actinomycetota</taxon>
        <taxon>Actinomycetes</taxon>
        <taxon>Mycobacteriales</taxon>
        <taxon>Corynebacteriaceae</taxon>
        <taxon>Corynebacterium</taxon>
    </lineage>
</organism>
<comment type="similarity">
    <text evidence="1">Belongs to the CsoR family.</text>
</comment>
<evidence type="ECO:0000313" key="4">
    <source>
        <dbReference type="EMBL" id="TYR20389.1"/>
    </source>
</evidence>
<dbReference type="CDD" id="cd10148">
    <property type="entry name" value="CsoR-like_DUF156"/>
    <property type="match status" value="1"/>
</dbReference>
<feature type="region of interest" description="Disordered" evidence="3">
    <location>
        <begin position="1"/>
        <end position="38"/>
    </location>
</feature>
<evidence type="ECO:0000256" key="3">
    <source>
        <dbReference type="SAM" id="MobiDB-lite"/>
    </source>
</evidence>
<dbReference type="InterPro" id="IPR003735">
    <property type="entry name" value="Metal_Tscrpt_repr"/>
</dbReference>
<dbReference type="PANTHER" id="PTHR33677:SF3">
    <property type="entry name" value="COPPER-SENSING TRANSCRIPTIONAL REPRESSOR RICR"/>
    <property type="match status" value="1"/>
</dbReference>
<dbReference type="AlphaFoldDB" id="A0A5D4FYL8"/>
<evidence type="ECO:0000256" key="2">
    <source>
        <dbReference type="ARBA" id="ARBA00023008"/>
    </source>
</evidence>
<dbReference type="GO" id="GO:0003677">
    <property type="term" value="F:DNA binding"/>
    <property type="evidence" value="ECO:0007669"/>
    <property type="project" value="InterPro"/>
</dbReference>
<dbReference type="Pfam" id="PF02583">
    <property type="entry name" value="Trns_repr_metal"/>
    <property type="match status" value="1"/>
</dbReference>